<dbReference type="GO" id="GO:0042245">
    <property type="term" value="P:RNA repair"/>
    <property type="evidence" value="ECO:0007669"/>
    <property type="project" value="UniProtKB-KW"/>
</dbReference>
<dbReference type="EMBL" id="OBEL01000006">
    <property type="protein sequence ID" value="SNZ21075.1"/>
    <property type="molecule type" value="Genomic_DNA"/>
</dbReference>
<dbReference type="InterPro" id="IPR017510">
    <property type="entry name" value="RtcB2"/>
</dbReference>
<feature type="binding site" evidence="10">
    <location>
        <begin position="299"/>
        <end position="302"/>
    </location>
    <ligand>
        <name>GMP</name>
        <dbReference type="ChEBI" id="CHEBI:58115"/>
    </ligand>
</feature>
<dbReference type="GO" id="GO:0170057">
    <property type="term" value="F:RNA ligase (GTP) activity"/>
    <property type="evidence" value="ECO:0007669"/>
    <property type="project" value="UniProtKB-EC"/>
</dbReference>
<evidence type="ECO:0000313" key="13">
    <source>
        <dbReference type="EMBL" id="SNZ21075.1"/>
    </source>
</evidence>
<keyword evidence="5" id="KW-0692">RNA repair</keyword>
<feature type="binding site" evidence="11">
    <location>
        <position position="176"/>
    </location>
    <ligand>
        <name>Mn(2+)</name>
        <dbReference type="ChEBI" id="CHEBI:29035"/>
        <label>2</label>
    </ligand>
</feature>
<keyword evidence="7 11" id="KW-0464">Manganese</keyword>
<evidence type="ECO:0000256" key="2">
    <source>
        <dbReference type="ARBA" id="ARBA00022598"/>
    </source>
</evidence>
<feature type="binding site" evidence="10">
    <location>
        <position position="281"/>
    </location>
    <ligand>
        <name>GMP</name>
        <dbReference type="ChEBI" id="CHEBI:58115"/>
    </ligand>
</feature>
<feature type="compositionally biased region" description="Low complexity" evidence="12">
    <location>
        <begin position="380"/>
        <end position="389"/>
    </location>
</feature>
<gene>
    <name evidence="13" type="ORF">SAMN06265368_4189</name>
</gene>
<evidence type="ECO:0000256" key="12">
    <source>
        <dbReference type="SAM" id="MobiDB-lite"/>
    </source>
</evidence>
<proteinExistence type="predicted"/>
<dbReference type="InterPro" id="IPR036025">
    <property type="entry name" value="RtcB-like_sf"/>
</dbReference>
<dbReference type="AlphaFoldDB" id="A0A285PH79"/>
<evidence type="ECO:0000256" key="1">
    <source>
        <dbReference type="ARBA" id="ARBA00012726"/>
    </source>
</evidence>
<reference evidence="13 14" key="1">
    <citation type="submission" date="2017-09" db="EMBL/GenBank/DDBJ databases">
        <authorList>
            <person name="Ehlers B."/>
            <person name="Leendertz F.H."/>
        </authorList>
    </citation>
    <scope>NUCLEOTIDE SEQUENCE [LARGE SCALE GENOMIC DNA]</scope>
    <source>
        <strain evidence="13 14">DSM 18289</strain>
    </source>
</reference>
<dbReference type="Pfam" id="PF01139">
    <property type="entry name" value="RtcB"/>
    <property type="match status" value="1"/>
</dbReference>
<feature type="binding site" evidence="11">
    <location>
        <position position="145"/>
    </location>
    <ligand>
        <name>Mn(2+)</name>
        <dbReference type="ChEBI" id="CHEBI:29035"/>
        <label>1</label>
    </ligand>
</feature>
<dbReference type="Proteomes" id="UP000219439">
    <property type="component" value="Unassembled WGS sequence"/>
</dbReference>
<feature type="active site" description="GMP-histidine intermediate" evidence="9">
    <location>
        <position position="299"/>
    </location>
</feature>
<feature type="binding site" evidence="10">
    <location>
        <begin position="242"/>
        <end position="243"/>
    </location>
    <ligand>
        <name>GMP</name>
        <dbReference type="ChEBI" id="CHEBI:58115"/>
    </ligand>
</feature>
<keyword evidence="14" id="KW-1185">Reference proteome</keyword>
<dbReference type="GO" id="GO:0006396">
    <property type="term" value="P:RNA processing"/>
    <property type="evidence" value="ECO:0007669"/>
    <property type="project" value="InterPro"/>
</dbReference>
<evidence type="ECO:0000256" key="10">
    <source>
        <dbReference type="PIRSR" id="PIRSR601233-2"/>
    </source>
</evidence>
<evidence type="ECO:0000313" key="14">
    <source>
        <dbReference type="Proteomes" id="UP000219439"/>
    </source>
</evidence>
<keyword evidence="3 11" id="KW-0479">Metal-binding</keyword>
<dbReference type="OrthoDB" id="9802323at2"/>
<dbReference type="InterPro" id="IPR001233">
    <property type="entry name" value="RtcB"/>
</dbReference>
<accession>A0A285PH79</accession>
<dbReference type="GO" id="GO:0003972">
    <property type="term" value="F:RNA ligase (ATP) activity"/>
    <property type="evidence" value="ECO:0007669"/>
    <property type="project" value="TreeGrafter"/>
</dbReference>
<comment type="catalytic activity">
    <reaction evidence="8">
        <text>a 3'-end 3'-phospho-ribonucleotide-RNA + a 5'-end dephospho-ribonucleoside-RNA + GTP = a ribonucleotidyl-ribonucleotide-RNA + GMP + diphosphate</text>
        <dbReference type="Rhea" id="RHEA:68076"/>
        <dbReference type="Rhea" id="RHEA-COMP:10463"/>
        <dbReference type="Rhea" id="RHEA-COMP:13936"/>
        <dbReference type="Rhea" id="RHEA-COMP:17355"/>
        <dbReference type="ChEBI" id="CHEBI:33019"/>
        <dbReference type="ChEBI" id="CHEBI:37565"/>
        <dbReference type="ChEBI" id="CHEBI:58115"/>
        <dbReference type="ChEBI" id="CHEBI:83062"/>
        <dbReference type="ChEBI" id="CHEBI:138284"/>
        <dbReference type="ChEBI" id="CHEBI:173118"/>
        <dbReference type="EC" id="6.5.1.8"/>
    </reaction>
</comment>
<evidence type="ECO:0000256" key="11">
    <source>
        <dbReference type="PIRSR" id="PIRSR601233-3"/>
    </source>
</evidence>
<feature type="binding site" evidence="10">
    <location>
        <position position="378"/>
    </location>
    <ligand>
        <name>GMP</name>
        <dbReference type="ChEBI" id="CHEBI:58115"/>
    </ligand>
</feature>
<dbReference type="PANTHER" id="PTHR11118:SF1">
    <property type="entry name" value="RNA-SPLICING LIGASE RTCB HOMOLOG"/>
    <property type="match status" value="1"/>
</dbReference>
<dbReference type="SUPFAM" id="SSF103365">
    <property type="entry name" value="Hypothetical protein PH1602"/>
    <property type="match status" value="1"/>
</dbReference>
<dbReference type="PANTHER" id="PTHR11118">
    <property type="entry name" value="RNA-SPLICING LIGASE RTCB HOMOLOG"/>
    <property type="match status" value="1"/>
</dbReference>
<evidence type="ECO:0000256" key="4">
    <source>
        <dbReference type="ARBA" id="ARBA00022741"/>
    </source>
</evidence>
<comment type="cofactor">
    <cofactor evidence="11">
        <name>Mn(2+)</name>
        <dbReference type="ChEBI" id="CHEBI:29035"/>
    </cofactor>
    <text evidence="11">Binds 2 manganese ions per subunit.</text>
</comment>
<organism evidence="13 14">
    <name type="scientific">Cohaesibacter gelatinilyticus</name>
    <dbReference type="NCBI Taxonomy" id="372072"/>
    <lineage>
        <taxon>Bacteria</taxon>
        <taxon>Pseudomonadati</taxon>
        <taxon>Pseudomonadota</taxon>
        <taxon>Alphaproteobacteria</taxon>
        <taxon>Hyphomicrobiales</taxon>
        <taxon>Cohaesibacteraceae</taxon>
    </lineage>
</organism>
<evidence type="ECO:0000256" key="5">
    <source>
        <dbReference type="ARBA" id="ARBA00022800"/>
    </source>
</evidence>
<feature type="compositionally biased region" description="Basic residues" evidence="12">
    <location>
        <begin position="390"/>
        <end position="399"/>
    </location>
</feature>
<dbReference type="Gene3D" id="3.90.1860.10">
    <property type="entry name" value="tRNA-splicing ligase RtcB"/>
    <property type="match status" value="1"/>
</dbReference>
<dbReference type="NCBIfam" id="TIGR03073">
    <property type="entry name" value="release_rtcB"/>
    <property type="match status" value="1"/>
</dbReference>
<evidence type="ECO:0000256" key="8">
    <source>
        <dbReference type="ARBA" id="ARBA00047746"/>
    </source>
</evidence>
<dbReference type="EC" id="6.5.1.8" evidence="1"/>
<evidence type="ECO:0000256" key="3">
    <source>
        <dbReference type="ARBA" id="ARBA00022723"/>
    </source>
</evidence>
<evidence type="ECO:0000256" key="6">
    <source>
        <dbReference type="ARBA" id="ARBA00023134"/>
    </source>
</evidence>
<protein>
    <recommendedName>
        <fullName evidence="1">3'-phosphate/5'-hydroxy nucleic acid ligase</fullName>
        <ecNumber evidence="1">6.5.1.8</ecNumber>
    </recommendedName>
</protein>
<dbReference type="NCBIfam" id="NF007153">
    <property type="entry name" value="PRK09588.1"/>
    <property type="match status" value="1"/>
</dbReference>
<dbReference type="GO" id="GO:0046872">
    <property type="term" value="F:metal ion binding"/>
    <property type="evidence" value="ECO:0007669"/>
    <property type="project" value="UniProtKB-KW"/>
</dbReference>
<evidence type="ECO:0000256" key="9">
    <source>
        <dbReference type="PIRSR" id="PIRSR601233-1"/>
    </source>
</evidence>
<keyword evidence="2" id="KW-0436">Ligase</keyword>
<sequence length="399" mass="43454">MGTPDLNAAASRMDAADIQHFYSSRSWIEGSALEQLEQVASLQGMQKLAAFPDLHPGKYGPVGCAMLSSNLYPQLISNDIGCGMSLFVLDLPSRKIKIDKSANQLAKLDQTASNAAKQNTNHLEANGLSATLHPGTLGTIGGGNHFCELQMVDHIENSDLATKAGLDSHQSCLLVHSGSRSLGTEVFASILQKQALTEAEANTYMALHDQAVRWAKLNRQLIAERAASLLRCDCKLISDSPHNLVEVIENMDGSRSFLHRKGAAKADMVFAPLAGSRDALSYLVHPTGRDDNALASLAHGAGRKYNRSSMHGRITRKRSVRDALIHTSFGGRVICEDSQLLIEEAPQAYKDAGHVLKDLTDLHLIEPVMSFKPLVTFKKSSSVSSSKKSFNSKHRRYKR</sequence>
<dbReference type="RefSeq" id="WP_097155434.1">
    <property type="nucleotide sequence ID" value="NZ_OBEL01000006.1"/>
</dbReference>
<feature type="binding site" evidence="10">
    <location>
        <begin position="144"/>
        <end position="148"/>
    </location>
    <ligand>
        <name>GMP</name>
        <dbReference type="ChEBI" id="CHEBI:58115"/>
    </ligand>
</feature>
<keyword evidence="4 10" id="KW-0547">Nucleotide-binding</keyword>
<dbReference type="GO" id="GO:0005525">
    <property type="term" value="F:GTP binding"/>
    <property type="evidence" value="ECO:0007669"/>
    <property type="project" value="UniProtKB-KW"/>
</dbReference>
<feature type="region of interest" description="Disordered" evidence="12">
    <location>
        <begin position="380"/>
        <end position="399"/>
    </location>
</feature>
<keyword evidence="6 10" id="KW-0342">GTP-binding</keyword>
<feature type="binding site" evidence="11">
    <location>
        <position position="242"/>
    </location>
    <ligand>
        <name>Mn(2+)</name>
        <dbReference type="ChEBI" id="CHEBI:29035"/>
        <label>2</label>
    </ligand>
</feature>
<evidence type="ECO:0000256" key="7">
    <source>
        <dbReference type="ARBA" id="ARBA00023211"/>
    </source>
</evidence>
<name>A0A285PH79_9HYPH</name>